<feature type="domain" description="C2H2-type" evidence="10">
    <location>
        <begin position="470"/>
        <end position="497"/>
    </location>
</feature>
<dbReference type="SMART" id="SM00355">
    <property type="entry name" value="ZnF_C2H2"/>
    <property type="match status" value="6"/>
</dbReference>
<dbReference type="GO" id="GO:0008270">
    <property type="term" value="F:zinc ion binding"/>
    <property type="evidence" value="ECO:0007669"/>
    <property type="project" value="UniProtKB-KW"/>
</dbReference>
<keyword evidence="6" id="KW-0238">DNA-binding</keyword>
<evidence type="ECO:0000256" key="8">
    <source>
        <dbReference type="PROSITE-ProRule" id="PRU00042"/>
    </source>
</evidence>
<dbReference type="GO" id="GO:0005634">
    <property type="term" value="C:nucleus"/>
    <property type="evidence" value="ECO:0007669"/>
    <property type="project" value="UniProtKB-SubCell"/>
</dbReference>
<dbReference type="AlphaFoldDB" id="A0A6A5TU59"/>
<evidence type="ECO:0000256" key="2">
    <source>
        <dbReference type="ARBA" id="ARBA00022723"/>
    </source>
</evidence>
<protein>
    <recommendedName>
        <fullName evidence="10">C2H2-type domain-containing protein</fullName>
    </recommendedName>
</protein>
<evidence type="ECO:0000256" key="6">
    <source>
        <dbReference type="ARBA" id="ARBA00023125"/>
    </source>
</evidence>
<comment type="subcellular location">
    <subcellularLocation>
        <location evidence="1">Nucleus</location>
    </subcellularLocation>
</comment>
<keyword evidence="12" id="KW-1185">Reference proteome</keyword>
<evidence type="ECO:0000256" key="1">
    <source>
        <dbReference type="ARBA" id="ARBA00004123"/>
    </source>
</evidence>
<accession>A0A6A5TU59</accession>
<dbReference type="GO" id="GO:0000981">
    <property type="term" value="F:DNA-binding transcription factor activity, RNA polymerase II-specific"/>
    <property type="evidence" value="ECO:0007669"/>
    <property type="project" value="UniProtKB-ARBA"/>
</dbReference>
<dbReference type="FunFam" id="3.30.160.60:FF:000614">
    <property type="entry name" value="Zinc finger protein 142"/>
    <property type="match status" value="1"/>
</dbReference>
<gene>
    <name evidence="11" type="ORF">CC80DRAFT_70840</name>
</gene>
<evidence type="ECO:0000256" key="5">
    <source>
        <dbReference type="ARBA" id="ARBA00022833"/>
    </source>
</evidence>
<evidence type="ECO:0000256" key="4">
    <source>
        <dbReference type="ARBA" id="ARBA00022771"/>
    </source>
</evidence>
<keyword evidence="4 8" id="KW-0863">Zinc-finger</keyword>
<dbReference type="Gene3D" id="3.30.160.60">
    <property type="entry name" value="Classic Zinc Finger"/>
    <property type="match status" value="4"/>
</dbReference>
<dbReference type="FunFam" id="3.30.160.60:FF:000446">
    <property type="entry name" value="Zinc finger protein"/>
    <property type="match status" value="1"/>
</dbReference>
<dbReference type="InterPro" id="IPR050826">
    <property type="entry name" value="Krueppel_C2H2_ZnFinger"/>
</dbReference>
<feature type="region of interest" description="Disordered" evidence="9">
    <location>
        <begin position="624"/>
        <end position="657"/>
    </location>
</feature>
<feature type="compositionally biased region" description="Basic and acidic residues" evidence="9">
    <location>
        <begin position="624"/>
        <end position="643"/>
    </location>
</feature>
<keyword evidence="7" id="KW-0539">Nucleus</keyword>
<reference evidence="11" key="1">
    <citation type="journal article" date="2020" name="Stud. Mycol.">
        <title>101 Dothideomycetes genomes: a test case for predicting lifestyles and emergence of pathogens.</title>
        <authorList>
            <person name="Haridas S."/>
            <person name="Albert R."/>
            <person name="Binder M."/>
            <person name="Bloem J."/>
            <person name="Labutti K."/>
            <person name="Salamov A."/>
            <person name="Andreopoulos B."/>
            <person name="Baker S."/>
            <person name="Barry K."/>
            <person name="Bills G."/>
            <person name="Bluhm B."/>
            <person name="Cannon C."/>
            <person name="Castanera R."/>
            <person name="Culley D."/>
            <person name="Daum C."/>
            <person name="Ezra D."/>
            <person name="Gonzalez J."/>
            <person name="Henrissat B."/>
            <person name="Kuo A."/>
            <person name="Liang C."/>
            <person name="Lipzen A."/>
            <person name="Lutzoni F."/>
            <person name="Magnuson J."/>
            <person name="Mondo S."/>
            <person name="Nolan M."/>
            <person name="Ohm R."/>
            <person name="Pangilinan J."/>
            <person name="Park H.-J."/>
            <person name="Ramirez L."/>
            <person name="Alfaro M."/>
            <person name="Sun H."/>
            <person name="Tritt A."/>
            <person name="Yoshinaga Y."/>
            <person name="Zwiers L.-H."/>
            <person name="Turgeon B."/>
            <person name="Goodwin S."/>
            <person name="Spatafora J."/>
            <person name="Crous P."/>
            <person name="Grigoriev I."/>
        </authorList>
    </citation>
    <scope>NUCLEOTIDE SEQUENCE</scope>
    <source>
        <strain evidence="11">CBS 675.92</strain>
    </source>
</reference>
<sequence>MFSPPTALAGKKRGADLQDTLPTAAGLGSSKEYRVCEDAGCFINKASDVRPKKRHASAVDVSAFHNPTDDHANPNLEVDQQFPDICFEEFCQDCNEETSCNSPPCSLPCPEAQCDQEACWDPHCQNTCDDAHCDQQYCVQRGHCDQQPCLDECIDPECTKKSGMNEPCFCPKCHVEPCPLGEPNNECHLAHSGPTAAGTIYCYDNAPCHFQEGLHGFNPTLSSYESYPCYSQSHRTWDHRNDTTQASSAATPSLSYHTSLESTFSTQPSSAPTQKYDPTTCFLNIPAEHCHIDNSCCHGDSRACGDDPTAPTEYVDIFNKSIAQGSALANNLTNFGFGMDYPSLVSPANSTGPNHRLDESMVGVDDSWMIQNPPPYNAFQSTVMEPSTKLDLLASAVQNDLLQTELPSSISGLHTTRSIGLSTDEQSCICKWQHNPGVLCLARFDNAEALHKHIKVAHVDNCNRSFCQWEGCETANKDFKQRSKLSRHLLGHAGHRPYACNFDGCDKTFATNQAKANHERTHTGDRPYECKQCGYTTTTYTQLQTHISALHEGKKPHKCRFCDFSCADSSNLSKHERTHQTLRPYRCIHPGCTFKPDCRWENLKRHLRRSGHCPELLIEGSEENKTYRETVRREIDDYNKRSGEGAPSKVARRKSRG</sequence>
<dbReference type="EMBL" id="ML976992">
    <property type="protein sequence ID" value="KAF1956191.1"/>
    <property type="molecule type" value="Genomic_DNA"/>
</dbReference>
<feature type="domain" description="C2H2-type" evidence="10">
    <location>
        <begin position="557"/>
        <end position="584"/>
    </location>
</feature>
<dbReference type="PROSITE" id="PS00028">
    <property type="entry name" value="ZINC_FINGER_C2H2_1"/>
    <property type="match status" value="2"/>
</dbReference>
<feature type="domain" description="C2H2-type" evidence="10">
    <location>
        <begin position="498"/>
        <end position="527"/>
    </location>
</feature>
<evidence type="ECO:0000259" key="10">
    <source>
        <dbReference type="PROSITE" id="PS50157"/>
    </source>
</evidence>
<dbReference type="GO" id="GO:0000978">
    <property type="term" value="F:RNA polymerase II cis-regulatory region sequence-specific DNA binding"/>
    <property type="evidence" value="ECO:0007669"/>
    <property type="project" value="UniProtKB-ARBA"/>
</dbReference>
<keyword evidence="2" id="KW-0479">Metal-binding</keyword>
<dbReference type="PROSITE" id="PS50157">
    <property type="entry name" value="ZINC_FINGER_C2H2_2"/>
    <property type="match status" value="4"/>
</dbReference>
<dbReference type="FunFam" id="3.30.160.60:FF:000125">
    <property type="entry name" value="Putative zinc finger protein 143"/>
    <property type="match status" value="1"/>
</dbReference>
<keyword evidence="3" id="KW-0677">Repeat</keyword>
<evidence type="ECO:0000313" key="11">
    <source>
        <dbReference type="EMBL" id="KAF1956191.1"/>
    </source>
</evidence>
<evidence type="ECO:0000256" key="9">
    <source>
        <dbReference type="SAM" id="MobiDB-lite"/>
    </source>
</evidence>
<feature type="domain" description="C2H2-type" evidence="10">
    <location>
        <begin position="528"/>
        <end position="556"/>
    </location>
</feature>
<dbReference type="SUPFAM" id="SSF57667">
    <property type="entry name" value="beta-beta-alpha zinc fingers"/>
    <property type="match status" value="2"/>
</dbReference>
<dbReference type="PANTHER" id="PTHR24377">
    <property type="entry name" value="IP01015P-RELATED"/>
    <property type="match status" value="1"/>
</dbReference>
<evidence type="ECO:0000313" key="12">
    <source>
        <dbReference type="Proteomes" id="UP000800035"/>
    </source>
</evidence>
<keyword evidence="5" id="KW-0862">Zinc</keyword>
<dbReference type="OrthoDB" id="3437960at2759"/>
<dbReference type="InterPro" id="IPR036236">
    <property type="entry name" value="Znf_C2H2_sf"/>
</dbReference>
<proteinExistence type="predicted"/>
<evidence type="ECO:0000256" key="7">
    <source>
        <dbReference type="ARBA" id="ARBA00023242"/>
    </source>
</evidence>
<dbReference type="InterPro" id="IPR013087">
    <property type="entry name" value="Znf_C2H2_type"/>
</dbReference>
<name>A0A6A5TU59_9PLEO</name>
<evidence type="ECO:0000256" key="3">
    <source>
        <dbReference type="ARBA" id="ARBA00022737"/>
    </source>
</evidence>
<organism evidence="11 12">
    <name type="scientific">Byssothecium circinans</name>
    <dbReference type="NCBI Taxonomy" id="147558"/>
    <lineage>
        <taxon>Eukaryota</taxon>
        <taxon>Fungi</taxon>
        <taxon>Dikarya</taxon>
        <taxon>Ascomycota</taxon>
        <taxon>Pezizomycotina</taxon>
        <taxon>Dothideomycetes</taxon>
        <taxon>Pleosporomycetidae</taxon>
        <taxon>Pleosporales</taxon>
        <taxon>Massarineae</taxon>
        <taxon>Massarinaceae</taxon>
        <taxon>Byssothecium</taxon>
    </lineage>
</organism>
<dbReference type="Proteomes" id="UP000800035">
    <property type="component" value="Unassembled WGS sequence"/>
</dbReference>